<name>A0ABW5FX42_9PSEU</name>
<proteinExistence type="predicted"/>
<dbReference type="InterPro" id="IPR001106">
    <property type="entry name" value="Aromatic_Lyase"/>
</dbReference>
<dbReference type="InterPro" id="IPR024083">
    <property type="entry name" value="Fumarase/histidase_N"/>
</dbReference>
<evidence type="ECO:0000313" key="3">
    <source>
        <dbReference type="Proteomes" id="UP001597417"/>
    </source>
</evidence>
<keyword evidence="3" id="KW-1185">Reference proteome</keyword>
<dbReference type="InterPro" id="IPR008948">
    <property type="entry name" value="L-Aspartase-like"/>
</dbReference>
<keyword evidence="1 2" id="KW-0456">Lyase</keyword>
<dbReference type="EMBL" id="JBHUKR010000007">
    <property type="protein sequence ID" value="MFD2418372.1"/>
    <property type="molecule type" value="Genomic_DNA"/>
</dbReference>
<comment type="caution">
    <text evidence="2">The sequence shown here is derived from an EMBL/GenBank/DDBJ whole genome shotgun (WGS) entry which is preliminary data.</text>
</comment>
<gene>
    <name evidence="2" type="ORF">ACFSXZ_18780</name>
</gene>
<dbReference type="Pfam" id="PF00221">
    <property type="entry name" value="Lyase_aromatic"/>
    <property type="match status" value="1"/>
</dbReference>
<dbReference type="GO" id="GO:0016829">
    <property type="term" value="F:lyase activity"/>
    <property type="evidence" value="ECO:0007669"/>
    <property type="project" value="UniProtKB-KW"/>
</dbReference>
<dbReference type="Proteomes" id="UP001597417">
    <property type="component" value="Unassembled WGS sequence"/>
</dbReference>
<sequence length="482" mass="50554">MRRIAAGAPVRLDDGLMTAVAAHRKRVLAALTQSAKPVYGVNTGMGRLAGTVLTAEQQADHQVRLLIGRAVGGPPWLPDDDVRAVLAVRLRDVLMPETGASAELARFVADRLNDGFVPAVPRTGLGSAGEIIPLCHAFQTFAGIGTVLENGREVPAAQALSSRGVDPYRPGPKEGISLLQGTPVAVAHALLRVEQASLAVDRQLVTCAMAVDVLGAPRAVYRSALGGPDRVLTGVLAEVHALTAEAAERPELVQAPVSVRVAPHAVAYARRTLAELESAAGRVLAMPTDSPAFVEGEFVSTAGFHATELGLRMDAVTASLTHLAEVGVQRIHRMLDDRFSGLPAQLTPDPGPQAGLSPLHKRAVGELHAMRLLSTPATLGSLDTSAGQEDVQAFACAAGEQLREALDRLLVITACELITAHQAHVLRGNPGAPALRDVYRQVGEIVPAVLVDRPLGPEITALVRALRSWRSGPWAPRGGSAS</sequence>
<evidence type="ECO:0000256" key="1">
    <source>
        <dbReference type="ARBA" id="ARBA00023239"/>
    </source>
</evidence>
<reference evidence="3" key="1">
    <citation type="journal article" date="2019" name="Int. J. Syst. Evol. Microbiol.">
        <title>The Global Catalogue of Microorganisms (GCM) 10K type strain sequencing project: providing services to taxonomists for standard genome sequencing and annotation.</title>
        <authorList>
            <consortium name="The Broad Institute Genomics Platform"/>
            <consortium name="The Broad Institute Genome Sequencing Center for Infectious Disease"/>
            <person name="Wu L."/>
            <person name="Ma J."/>
        </authorList>
    </citation>
    <scope>NUCLEOTIDE SEQUENCE [LARGE SCALE GENOMIC DNA]</scope>
    <source>
        <strain evidence="3">CGMCC 4.7645</strain>
    </source>
</reference>
<dbReference type="PANTHER" id="PTHR10362">
    <property type="entry name" value="HISTIDINE AMMONIA-LYASE"/>
    <property type="match status" value="1"/>
</dbReference>
<dbReference type="SUPFAM" id="SSF48557">
    <property type="entry name" value="L-aspartase-like"/>
    <property type="match status" value="1"/>
</dbReference>
<accession>A0ABW5FX42</accession>
<dbReference type="Gene3D" id="1.10.275.10">
    <property type="entry name" value="Fumarase/aspartase (N-terminal domain)"/>
    <property type="match status" value="1"/>
</dbReference>
<dbReference type="RefSeq" id="WP_378266521.1">
    <property type="nucleotide sequence ID" value="NZ_JBHUKR010000007.1"/>
</dbReference>
<dbReference type="Gene3D" id="1.20.200.10">
    <property type="entry name" value="Fumarase/aspartase (Central domain)"/>
    <property type="match status" value="1"/>
</dbReference>
<protein>
    <submittedName>
        <fullName evidence="2">Aromatic amino acid lyase</fullName>
    </submittedName>
</protein>
<evidence type="ECO:0000313" key="2">
    <source>
        <dbReference type="EMBL" id="MFD2418372.1"/>
    </source>
</evidence>
<organism evidence="2 3">
    <name type="scientific">Amycolatopsis pigmentata</name>
    <dbReference type="NCBI Taxonomy" id="450801"/>
    <lineage>
        <taxon>Bacteria</taxon>
        <taxon>Bacillati</taxon>
        <taxon>Actinomycetota</taxon>
        <taxon>Actinomycetes</taxon>
        <taxon>Pseudonocardiales</taxon>
        <taxon>Pseudonocardiaceae</taxon>
        <taxon>Amycolatopsis</taxon>
    </lineage>
</organism>